<comment type="subcellular location">
    <subcellularLocation>
        <location evidence="2">Cytoplasm</location>
        <location evidence="2">Cytoskeleton</location>
        <location evidence="2">Microtubule organizing center</location>
        <location evidence="2">Centrosome</location>
    </subcellularLocation>
    <subcellularLocation>
        <location evidence="1">Nucleus</location>
    </subcellularLocation>
</comment>
<keyword evidence="7" id="KW-0805">Transcription regulation</keyword>
<feature type="domain" description="N-acetyltransferase" evidence="18">
    <location>
        <begin position="733"/>
        <end position="881"/>
    </location>
</feature>
<feature type="domain" description="Bromo" evidence="17">
    <location>
        <begin position="968"/>
        <end position="1038"/>
    </location>
</feature>
<dbReference type="EC" id="2.3.1.48" evidence="4"/>
<dbReference type="EMBL" id="ASGP02000002">
    <property type="protein sequence ID" value="KAH9520553.1"/>
    <property type="molecule type" value="Genomic_DNA"/>
</dbReference>
<keyword evidence="11" id="KW-0963">Cytoplasm</keyword>
<evidence type="ECO:0000256" key="1">
    <source>
        <dbReference type="ARBA" id="ARBA00004123"/>
    </source>
</evidence>
<accession>A0A922L612</accession>
<dbReference type="PROSITE" id="PS00633">
    <property type="entry name" value="BROMODOMAIN_1"/>
    <property type="match status" value="1"/>
</dbReference>
<evidence type="ECO:0000259" key="17">
    <source>
        <dbReference type="PROSITE" id="PS50014"/>
    </source>
</evidence>
<evidence type="ECO:0000256" key="15">
    <source>
        <dbReference type="PROSITE-ProRule" id="PRU00035"/>
    </source>
</evidence>
<protein>
    <recommendedName>
        <fullName evidence="4">histone acetyltransferase</fullName>
        <ecNumber evidence="4">2.3.1.48</ecNumber>
    </recommendedName>
</protein>
<dbReference type="PANTHER" id="PTHR45750">
    <property type="entry name" value="GH11602P"/>
    <property type="match status" value="1"/>
</dbReference>
<feature type="region of interest" description="Disordered" evidence="16">
    <location>
        <begin position="1"/>
        <end position="40"/>
    </location>
</feature>
<dbReference type="PANTHER" id="PTHR45750:SF3">
    <property type="entry name" value="HISTONE ACETYLTRANSFERASE"/>
    <property type="match status" value="1"/>
</dbReference>
<evidence type="ECO:0000256" key="11">
    <source>
        <dbReference type="ARBA" id="ARBA00023212"/>
    </source>
</evidence>
<keyword evidence="10" id="KW-0804">Transcription</keyword>
<feature type="region of interest" description="Disordered" evidence="16">
    <location>
        <begin position="113"/>
        <end position="138"/>
    </location>
</feature>
<comment type="similarity">
    <text evidence="3">Belongs to the acetyltransferase family. GCN5 subfamily.</text>
</comment>
<keyword evidence="11" id="KW-0206">Cytoskeleton</keyword>
<dbReference type="Proteomes" id="UP000790347">
    <property type="component" value="Unassembled WGS sequence"/>
</dbReference>
<evidence type="ECO:0000256" key="9">
    <source>
        <dbReference type="ARBA" id="ARBA00023159"/>
    </source>
</evidence>
<evidence type="ECO:0000256" key="4">
    <source>
        <dbReference type="ARBA" id="ARBA00013184"/>
    </source>
</evidence>
<evidence type="ECO:0000256" key="12">
    <source>
        <dbReference type="ARBA" id="ARBA00023242"/>
    </source>
</evidence>
<evidence type="ECO:0000259" key="18">
    <source>
        <dbReference type="PROSITE" id="PS51186"/>
    </source>
</evidence>
<dbReference type="SUPFAM" id="SSF55729">
    <property type="entry name" value="Acyl-CoA N-acyltransferases (Nat)"/>
    <property type="match status" value="1"/>
</dbReference>
<reference evidence="19" key="1">
    <citation type="submission" date="2013-05" db="EMBL/GenBank/DDBJ databases">
        <authorList>
            <person name="Yim A.K.Y."/>
            <person name="Chan T.F."/>
            <person name="Ji K.M."/>
            <person name="Liu X.Y."/>
            <person name="Zhou J.W."/>
            <person name="Li R.Q."/>
            <person name="Yang K.Y."/>
            <person name="Li J."/>
            <person name="Li M."/>
            <person name="Law P.T.W."/>
            <person name="Wu Y.L."/>
            <person name="Cai Z.L."/>
            <person name="Qin H."/>
            <person name="Bao Y."/>
            <person name="Leung R.K.K."/>
            <person name="Ng P.K.S."/>
            <person name="Zou J."/>
            <person name="Zhong X.J."/>
            <person name="Ran P.X."/>
            <person name="Zhong N.S."/>
            <person name="Liu Z.G."/>
            <person name="Tsui S.K.W."/>
        </authorList>
    </citation>
    <scope>NUCLEOTIDE SEQUENCE</scope>
    <source>
        <strain evidence="19">Derf</strain>
        <tissue evidence="19">Whole organism</tissue>
    </source>
</reference>
<comment type="caution">
    <text evidence="19">The sequence shown here is derived from an EMBL/GenBank/DDBJ whole genome shotgun (WGS) entry which is preliminary data.</text>
</comment>
<organism evidence="19 20">
    <name type="scientific">Dermatophagoides farinae</name>
    <name type="common">American house dust mite</name>
    <dbReference type="NCBI Taxonomy" id="6954"/>
    <lineage>
        <taxon>Eukaryota</taxon>
        <taxon>Metazoa</taxon>
        <taxon>Ecdysozoa</taxon>
        <taxon>Arthropoda</taxon>
        <taxon>Chelicerata</taxon>
        <taxon>Arachnida</taxon>
        <taxon>Acari</taxon>
        <taxon>Acariformes</taxon>
        <taxon>Sarcoptiformes</taxon>
        <taxon>Astigmata</taxon>
        <taxon>Psoroptidia</taxon>
        <taxon>Analgoidea</taxon>
        <taxon>Pyroglyphidae</taxon>
        <taxon>Dermatophagoidinae</taxon>
        <taxon>Dermatophagoides</taxon>
    </lineage>
</organism>
<dbReference type="InterPro" id="IPR036427">
    <property type="entry name" value="Bromodomain-like_sf"/>
</dbReference>
<dbReference type="SUPFAM" id="SSF47370">
    <property type="entry name" value="Bromodomain"/>
    <property type="match status" value="1"/>
</dbReference>
<dbReference type="CDD" id="cd04301">
    <property type="entry name" value="NAT_SF"/>
    <property type="match status" value="1"/>
</dbReference>
<feature type="compositionally biased region" description="Low complexity" evidence="16">
    <location>
        <begin position="11"/>
        <end position="25"/>
    </location>
</feature>
<dbReference type="InterPro" id="IPR016181">
    <property type="entry name" value="Acyl_CoA_acyltransferase"/>
</dbReference>
<dbReference type="Pfam" id="PF06466">
    <property type="entry name" value="PCAF_N"/>
    <property type="match status" value="1"/>
</dbReference>
<keyword evidence="8 15" id="KW-0103">Bromodomain</keyword>
<evidence type="ECO:0000256" key="6">
    <source>
        <dbReference type="ARBA" id="ARBA00022853"/>
    </source>
</evidence>
<dbReference type="Pfam" id="PF00583">
    <property type="entry name" value="Acetyltransf_1"/>
    <property type="match status" value="1"/>
</dbReference>
<dbReference type="PROSITE" id="PS51186">
    <property type="entry name" value="GNAT"/>
    <property type="match status" value="1"/>
</dbReference>
<evidence type="ECO:0000256" key="8">
    <source>
        <dbReference type="ARBA" id="ARBA00023117"/>
    </source>
</evidence>
<evidence type="ECO:0000256" key="5">
    <source>
        <dbReference type="ARBA" id="ARBA00022679"/>
    </source>
</evidence>
<dbReference type="PROSITE" id="PS50014">
    <property type="entry name" value="BROMODOMAIN_2"/>
    <property type="match status" value="1"/>
</dbReference>
<keyword evidence="20" id="KW-1185">Reference proteome</keyword>
<dbReference type="InterPro" id="IPR018359">
    <property type="entry name" value="Bromodomain_CS"/>
</dbReference>
<evidence type="ECO:0000256" key="10">
    <source>
        <dbReference type="ARBA" id="ARBA00023163"/>
    </source>
</evidence>
<dbReference type="Pfam" id="PF00439">
    <property type="entry name" value="Bromodomain"/>
    <property type="match status" value="1"/>
</dbReference>
<reference evidence="19" key="2">
    <citation type="journal article" date="2022" name="Res Sq">
        <title>Comparative Genomics Reveals Insights into the Divergent Evolution of Astigmatic Mites and Household Pest Adaptations.</title>
        <authorList>
            <person name="Xiong Q."/>
            <person name="Wan A.T.-Y."/>
            <person name="Liu X.-Y."/>
            <person name="Fung C.S.-H."/>
            <person name="Xiao X."/>
            <person name="Malainual N."/>
            <person name="Hou J."/>
            <person name="Wang L."/>
            <person name="Wang M."/>
            <person name="Yang K."/>
            <person name="Cui Y."/>
            <person name="Leung E."/>
            <person name="Nong W."/>
            <person name="Shin S.-K."/>
            <person name="Au S."/>
            <person name="Jeong K.Y."/>
            <person name="Chew F.T."/>
            <person name="Hui J."/>
            <person name="Leung T.F."/>
            <person name="Tungtrongchitr A."/>
            <person name="Zhong N."/>
            <person name="Liu Z."/>
            <person name="Tsui S."/>
        </authorList>
    </citation>
    <scope>NUCLEOTIDE SEQUENCE</scope>
    <source>
        <strain evidence="19">Derf</strain>
        <tissue evidence="19">Whole organism</tissue>
    </source>
</reference>
<keyword evidence="9" id="KW-0010">Activator</keyword>
<dbReference type="Gene3D" id="3.40.630.30">
    <property type="match status" value="1"/>
</dbReference>
<dbReference type="InterPro" id="IPR009464">
    <property type="entry name" value="PCAF_N"/>
</dbReference>
<dbReference type="InterPro" id="IPR001487">
    <property type="entry name" value="Bromodomain"/>
</dbReference>
<dbReference type="AlphaFoldDB" id="A0A922L612"/>
<dbReference type="InterPro" id="IPR000182">
    <property type="entry name" value="GNAT_dom"/>
</dbReference>
<dbReference type="GO" id="GO:0140672">
    <property type="term" value="C:ATAC complex"/>
    <property type="evidence" value="ECO:0007669"/>
    <property type="project" value="TreeGrafter"/>
</dbReference>
<dbReference type="GO" id="GO:0005813">
    <property type="term" value="C:centrosome"/>
    <property type="evidence" value="ECO:0007669"/>
    <property type="project" value="UniProtKB-SubCell"/>
</dbReference>
<dbReference type="SMART" id="SM00297">
    <property type="entry name" value="BROMO"/>
    <property type="match status" value="1"/>
</dbReference>
<dbReference type="InterPro" id="IPR037800">
    <property type="entry name" value="GCN5"/>
</dbReference>
<comment type="catalytic activity">
    <reaction evidence="14">
        <text>L-lysyl-[histone] + acetyl-CoA = N(6)-acetyl-L-lysyl-[histone] + CoA + H(+)</text>
        <dbReference type="Rhea" id="RHEA:21992"/>
        <dbReference type="Rhea" id="RHEA-COMP:9845"/>
        <dbReference type="Rhea" id="RHEA-COMP:11338"/>
        <dbReference type="ChEBI" id="CHEBI:15378"/>
        <dbReference type="ChEBI" id="CHEBI:29969"/>
        <dbReference type="ChEBI" id="CHEBI:57287"/>
        <dbReference type="ChEBI" id="CHEBI:57288"/>
        <dbReference type="ChEBI" id="CHEBI:61930"/>
        <dbReference type="EC" id="2.3.1.48"/>
    </reaction>
    <physiologicalReaction direction="left-to-right" evidence="14">
        <dbReference type="Rhea" id="RHEA:21993"/>
    </physiologicalReaction>
</comment>
<proteinExistence type="inferred from homology"/>
<evidence type="ECO:0000313" key="20">
    <source>
        <dbReference type="Proteomes" id="UP000790347"/>
    </source>
</evidence>
<keyword evidence="12" id="KW-0539">Nucleus</keyword>
<evidence type="ECO:0000256" key="2">
    <source>
        <dbReference type="ARBA" id="ARBA00004300"/>
    </source>
</evidence>
<keyword evidence="5" id="KW-0808">Transferase</keyword>
<evidence type="ECO:0000256" key="3">
    <source>
        <dbReference type="ARBA" id="ARBA00008607"/>
    </source>
</evidence>
<dbReference type="PRINTS" id="PR00503">
    <property type="entry name" value="BROMODOMAIN"/>
</dbReference>
<evidence type="ECO:0000256" key="16">
    <source>
        <dbReference type="SAM" id="MobiDB-lite"/>
    </source>
</evidence>
<sequence>MPVNKRGCAQNSSKSSISNTNVSNNKDANHNSTTKSAISLPPPIDMIIMDRLPTLAWDDEFLQKHFKQRESIKRTWDRSKKLSKLMAFYSHNMNKVPTKNEVFDYHQQSASTLPFTNNHNSSSSIRHGGKSTNSNDDRAYDEMPFEKPASFNKNKMKEGKDLTPYHIYVFPTAYDDLFNAGIQFVLTPIILTREKYMMGMKRLNSRSNGEVNALLDALIDYEMICRLYEQTANNYSCSRITRSILLMALEKFYYAINLGQFPLQNIGTISLISTLNNIHLFDKRLFIEKPSVKVAFNHFLLHAMDKLGYENGRIQYLLKMFRRFVYFFDRFKLPLPEFRTDGDAIIQSIDDRIYTIHFAHWFAACVLPTYTKCIKSYKPSDIFSHKFLRDMSPVLFKHFRLAIGRVDPQLEIDEFIHIFHEIFLDPNMPYWAITYYQNRSPLNHLLLAIQGKLINAYCERRTTDNGQTLVTGNIYSPNDLGRMMRFHEALLNLRPLYDECICTNLDNKDANESNYICHYCDDKRYVSCHIHNRINESGDDMTDDIVLTRHPIPDDWLQRILFKLDTNELVIFLFLTDKFDPSKFGLQPNRMDYYFSLKENYTVPECFRMAINDPLLRGKRSQLIRFIEQARPHSQFHREVYQVFNRMIRKELPEFVDRAQLIKRLGNGYGSMLPTEVDFNRIMYTSFMTTINMNMLNSSVMNLVGRTPCFDPVIGLVPHEGTVQFILLNNLFMRIWEERYKMWMIELQNVYSHQLPRMGRDYITRLVFDPRHITLMLIKDGCKVIGGITFRPFQTQNFSEIVFCAVSSNEQVKGYGTRMMNYLKDYHLYQEIYYFLTYADENAIGYFMKQGFTEDIQMPREQYYGFIKEYDGATLMECKLNARISYNAINQVMRMQANIVQRLIECRQQKNHHSFRYEFRSYQSRIIPFDFIQTMNVNNVKIDVGNTDFTDHSERLFPTLKIILQQIKSHQSAWPFVKPVDEQNAPNYYKTIHFPMNLQMMMERLKNRYYCNVHLFNCDMTRIFINCRSYYEIDTIEYRCANILERYYLSKMKKHNLHVETNV</sequence>
<feature type="compositionally biased region" description="Polar residues" evidence="16">
    <location>
        <begin position="113"/>
        <end position="134"/>
    </location>
</feature>
<gene>
    <name evidence="19" type="primary">KAT2B_1</name>
    <name evidence="19" type="ORF">DERF_004256</name>
</gene>
<dbReference type="GO" id="GO:0005634">
    <property type="term" value="C:nucleus"/>
    <property type="evidence" value="ECO:0007669"/>
    <property type="project" value="UniProtKB-SubCell"/>
</dbReference>
<dbReference type="GO" id="GO:0043992">
    <property type="term" value="F:histone H3K9 acetyltransferase activity"/>
    <property type="evidence" value="ECO:0007669"/>
    <property type="project" value="UniProtKB-ARBA"/>
</dbReference>
<name>A0A922L612_DERFA</name>
<evidence type="ECO:0000256" key="13">
    <source>
        <dbReference type="ARBA" id="ARBA00023315"/>
    </source>
</evidence>
<dbReference type="Gene3D" id="1.20.920.10">
    <property type="entry name" value="Bromodomain-like"/>
    <property type="match status" value="1"/>
</dbReference>
<keyword evidence="6" id="KW-0156">Chromatin regulator</keyword>
<evidence type="ECO:0000313" key="19">
    <source>
        <dbReference type="EMBL" id="KAH9520553.1"/>
    </source>
</evidence>
<evidence type="ECO:0000256" key="7">
    <source>
        <dbReference type="ARBA" id="ARBA00023015"/>
    </source>
</evidence>
<keyword evidence="13" id="KW-0012">Acyltransferase</keyword>
<evidence type="ECO:0000256" key="14">
    <source>
        <dbReference type="ARBA" id="ARBA00048940"/>
    </source>
</evidence>
<dbReference type="GO" id="GO:0045944">
    <property type="term" value="P:positive regulation of transcription by RNA polymerase II"/>
    <property type="evidence" value="ECO:0007669"/>
    <property type="project" value="TreeGrafter"/>
</dbReference>